<evidence type="ECO:0000313" key="2">
    <source>
        <dbReference type="Proteomes" id="UP001162992"/>
    </source>
</evidence>
<accession>A0ACC2AAI4</accession>
<name>A0ACC2AAI4_DIPCM</name>
<protein>
    <submittedName>
        <fullName evidence="1">Uncharacterized protein</fullName>
    </submittedName>
</protein>
<reference evidence="2" key="1">
    <citation type="journal article" date="2024" name="Proc. Natl. Acad. Sci. U.S.A.">
        <title>Extraordinary preservation of gene collinearity over three hundred million years revealed in homosporous lycophytes.</title>
        <authorList>
            <person name="Li C."/>
            <person name="Wickell D."/>
            <person name="Kuo L.Y."/>
            <person name="Chen X."/>
            <person name="Nie B."/>
            <person name="Liao X."/>
            <person name="Peng D."/>
            <person name="Ji J."/>
            <person name="Jenkins J."/>
            <person name="Williams M."/>
            <person name="Shu S."/>
            <person name="Plott C."/>
            <person name="Barry K."/>
            <person name="Rajasekar S."/>
            <person name="Grimwood J."/>
            <person name="Han X."/>
            <person name="Sun S."/>
            <person name="Hou Z."/>
            <person name="He W."/>
            <person name="Dai G."/>
            <person name="Sun C."/>
            <person name="Schmutz J."/>
            <person name="Leebens-Mack J.H."/>
            <person name="Li F.W."/>
            <person name="Wang L."/>
        </authorList>
    </citation>
    <scope>NUCLEOTIDE SEQUENCE [LARGE SCALE GENOMIC DNA]</scope>
    <source>
        <strain evidence="2">cv. PW_Plant_1</strain>
    </source>
</reference>
<dbReference type="Proteomes" id="UP001162992">
    <property type="component" value="Chromosome 23"/>
</dbReference>
<sequence length="420" mass="45806">MQLLASLTKCSTLGLIQTSTELNINNPLASLFPRSGTARLQLSSNQKEGGTPYKLRCQVTVPTAVPQPHAPSGGAGRSNQFADRKVIRLALPSKGRMAEGTINLLKECQLSVHKPNPRQYTADIPELDNLEVWFQRESDVVRKLLSGDVDLGIVGYDIVAEYGQDDGDLIIIHDALGFGECHLSLGIPTYGIFENVSSVAELAAMPQWTADHPLRIVTGFTYLGNRFLKNKGLKHAQLSTADGALEAAPAMGTADAILDLVSSGTTLKENNLKEIDGGRLISSQAVFVASKRALLERKGVLDIAHEMLERLEAHLRARNQFLVTGNMRGDSPAEIAERILTKTHFPGLQGPTISPVYTSKTGIAKVDYYAVALCIRKNDLYDAVRELRAIGGSGVLVSPLTYIFEEEPRRWRELLQNLGL</sequence>
<organism evidence="1 2">
    <name type="scientific">Diphasiastrum complanatum</name>
    <name type="common">Issler's clubmoss</name>
    <name type="synonym">Lycopodium complanatum</name>
    <dbReference type="NCBI Taxonomy" id="34168"/>
    <lineage>
        <taxon>Eukaryota</taxon>
        <taxon>Viridiplantae</taxon>
        <taxon>Streptophyta</taxon>
        <taxon>Embryophyta</taxon>
        <taxon>Tracheophyta</taxon>
        <taxon>Lycopodiopsida</taxon>
        <taxon>Lycopodiales</taxon>
        <taxon>Lycopodiaceae</taxon>
        <taxon>Lycopodioideae</taxon>
        <taxon>Diphasiastrum</taxon>
    </lineage>
</organism>
<evidence type="ECO:0000313" key="1">
    <source>
        <dbReference type="EMBL" id="KAJ7514552.1"/>
    </source>
</evidence>
<proteinExistence type="predicted"/>
<keyword evidence="2" id="KW-1185">Reference proteome</keyword>
<comment type="caution">
    <text evidence="1">The sequence shown here is derived from an EMBL/GenBank/DDBJ whole genome shotgun (WGS) entry which is preliminary data.</text>
</comment>
<dbReference type="EMBL" id="CM055114">
    <property type="protein sequence ID" value="KAJ7514552.1"/>
    <property type="molecule type" value="Genomic_DNA"/>
</dbReference>
<gene>
    <name evidence="1" type="ORF">O6H91_23G049400</name>
</gene>